<proteinExistence type="predicted"/>
<dbReference type="InterPro" id="IPR000922">
    <property type="entry name" value="Lectin_gal-bd_dom"/>
</dbReference>
<feature type="transmembrane region" description="Helical" evidence="8">
    <location>
        <begin position="1086"/>
        <end position="1108"/>
    </location>
</feature>
<dbReference type="PROSITE" id="PS50228">
    <property type="entry name" value="SUEL_LECTIN"/>
    <property type="match status" value="1"/>
</dbReference>
<feature type="chain" id="PRO_5040394194" evidence="9">
    <location>
        <begin position="23"/>
        <end position="1316"/>
    </location>
</feature>
<evidence type="ECO:0000256" key="9">
    <source>
        <dbReference type="SAM" id="SignalP"/>
    </source>
</evidence>
<dbReference type="InterPro" id="IPR046338">
    <property type="entry name" value="GAIN_dom_sf"/>
</dbReference>
<evidence type="ECO:0000256" key="1">
    <source>
        <dbReference type="ARBA" id="ARBA00004141"/>
    </source>
</evidence>
<keyword evidence="7" id="KW-1015">Disulfide bond</keyword>
<evidence type="ECO:0000256" key="2">
    <source>
        <dbReference type="ARBA" id="ARBA00004236"/>
    </source>
</evidence>
<dbReference type="SMART" id="SM00303">
    <property type="entry name" value="GPS"/>
    <property type="match status" value="1"/>
</dbReference>
<keyword evidence="14" id="KW-1185">Reference proteome</keyword>
<dbReference type="InterPro" id="IPR001881">
    <property type="entry name" value="EGF-like_Ca-bd_dom"/>
</dbReference>
<dbReference type="InterPro" id="IPR009030">
    <property type="entry name" value="Growth_fac_rcpt_cys_sf"/>
</dbReference>
<evidence type="ECO:0000256" key="7">
    <source>
        <dbReference type="ARBA" id="ARBA00023157"/>
    </source>
</evidence>
<comment type="caution">
    <text evidence="13">The sequence shown here is derived from an EMBL/GenBank/DDBJ whole genome shotgun (WGS) entry which is preliminary data.</text>
</comment>
<feature type="signal peptide" evidence="9">
    <location>
        <begin position="1"/>
        <end position="22"/>
    </location>
</feature>
<evidence type="ECO:0000256" key="6">
    <source>
        <dbReference type="ARBA" id="ARBA00023136"/>
    </source>
</evidence>
<feature type="domain" description="SUEL-type lectin" evidence="11">
    <location>
        <begin position="42"/>
        <end position="119"/>
    </location>
</feature>
<dbReference type="PANTHER" id="PTHR45692:SF1">
    <property type="entry name" value="G-PROTEIN COUPLED RECEPTORS FAMILY 2 PROFILE 2 DOMAIN-CONTAINING PROTEIN"/>
    <property type="match status" value="1"/>
</dbReference>
<dbReference type="InterPro" id="IPR017981">
    <property type="entry name" value="GPCR_2-like_7TM"/>
</dbReference>
<dbReference type="Gene3D" id="2.90.20.10">
    <property type="entry name" value="Plasmodium vivax P25 domain"/>
    <property type="match status" value="3"/>
</dbReference>
<sequence>MKNFVFWSKILIILGCNSVVRVQNVGESTVRTIQHCGRSFPIKCATDEMINVISANYGRTNTNICQDGTKTNSCVLDSSILVVRSLCQGQSKCTISTSDFTTDPCPDVSKYIEVNYTCEPKASASCSSANTCDEKTEVCVDKKGGIVCECAENYQRGNDRNCQAMTCANSPTVCNAINERCEDMHPGIQCVCAEGYTNDNNECIAMTCENSATSCNATTQRCEDVNPGIQCVCAEGYMEDRNKQCIAVTCENTETTCNAVSERCEDLIPGIQCVCAEGYAKDNNNQCTAVTCESSSRPCNAVTQLCKDLNPGIQCVCAEGYMEDNNNQCVAMTCENSATLCNAVTQRCVDSNPGIHCVCREGYTQDSKNECIAMTCENTNTTCSPVTQRCEDLNPGIRCVCAEEYVVENHTNQCVARTCENSVTTCNAVTQRCENLNPGFQCVCAEGYTEDNDGKCIAVTCYNAGTTCDAVTQRCEDLHPGVQCVCAENYMEDNSSQCIAVTCENAGTTCDADTQRCKDLHPGIQCVCAEHYMEDKSSKCIVVTCENAGTTCDAVTQRCKDLHPGVQCVCAENYMEDNSSQCIAVTCANTDRACTPVSERCEDLNPGVRCVCAEGYMEDINNKCIEIRGAHSTTEVPENGTRCPADTINIGVILISFPSAETGEEVNSSESCSNLLSQNQRQPLATRVCNQVWQEPKLQNCFDIDTPEKQLDVFQLNLTNSNVREVSSSFALYTYQLDNITARLLELIIEYLSKIVAVGSASFEVTDVVVSTVSVIMTVNEEILDETRGVSLVIPLMEKQVTNVLRNGQNYSQSLQNVGVSTLTMQKSAFEYDFTFIDRVTALTENTRGEKMVEETSITIPSSVLALIDKVYPNTTEVPISFVTYEDSRLFRKDKSKASENRNGTQEYIGSYVVSSTVELPNVTIDGLPQNSSVIIKFSDLMLKERDKANKTELLCVYWKYTSDDGQGEWSQAGCKKLSSGFENVTCSCDHLTSFAVLVRIHGEDNNEETTVHLVLQLITIIGCIISTIGLFLSLMCMIIIRKVRLKQQTRVHFNLCLALIGLYLSFLFGIDKADKPSVCRLMTSVIYFFCLSSMAWMSVEAFYIYKLIWKCKRNNIKHLISVGALFGWGLPGIAAIIIYSLDNTHDYETEPDYCFLHPGQVLYYGFLLELLLLFLYNSVIFILVTYRLISRKIEVWNREYKRRERIIRFKSTVLFWLLLGISWIFGFLATFAHPADIVFQIMFCVLLSLQGFFMFYMLILQNPEMKKSLSTVSSLRTPSISLQLGARASLNISSKEQKIKGGFASFSQGNNESFV</sequence>
<name>A0A9Q1CCW9_HOLLE</name>
<dbReference type="InterPro" id="IPR057244">
    <property type="entry name" value="GAIN_B"/>
</dbReference>
<keyword evidence="6 8" id="KW-0472">Membrane</keyword>
<dbReference type="GO" id="GO:0007166">
    <property type="term" value="P:cell surface receptor signaling pathway"/>
    <property type="evidence" value="ECO:0007669"/>
    <property type="project" value="InterPro"/>
</dbReference>
<feature type="transmembrane region" description="Helical" evidence="8">
    <location>
        <begin position="1120"/>
        <end position="1142"/>
    </location>
</feature>
<feature type="domain" description="G-protein coupled receptors family 2 profile 2" evidence="12">
    <location>
        <begin position="1016"/>
        <end position="1263"/>
    </location>
</feature>
<evidence type="ECO:0000313" key="14">
    <source>
        <dbReference type="Proteomes" id="UP001152320"/>
    </source>
</evidence>
<dbReference type="Gene3D" id="1.20.1070.10">
    <property type="entry name" value="Rhodopsin 7-helix transmembrane proteins"/>
    <property type="match status" value="1"/>
</dbReference>
<evidence type="ECO:0000256" key="3">
    <source>
        <dbReference type="ARBA" id="ARBA00022475"/>
    </source>
</evidence>
<evidence type="ECO:0000256" key="5">
    <source>
        <dbReference type="ARBA" id="ARBA00022989"/>
    </source>
</evidence>
<dbReference type="Gene3D" id="2.60.220.50">
    <property type="match status" value="1"/>
</dbReference>
<evidence type="ECO:0000256" key="8">
    <source>
        <dbReference type="SAM" id="Phobius"/>
    </source>
</evidence>
<reference evidence="13" key="1">
    <citation type="submission" date="2021-10" db="EMBL/GenBank/DDBJ databases">
        <title>Tropical sea cucumber genome reveals ecological adaptation and Cuvierian tubules defense mechanism.</title>
        <authorList>
            <person name="Chen T."/>
        </authorList>
    </citation>
    <scope>NUCLEOTIDE SEQUENCE</scope>
    <source>
        <strain evidence="13">Nanhai2018</strain>
        <tissue evidence="13">Muscle</tissue>
    </source>
</reference>
<feature type="transmembrane region" description="Helical" evidence="8">
    <location>
        <begin position="1014"/>
        <end position="1040"/>
    </location>
</feature>
<keyword evidence="13" id="KW-0675">Receptor</keyword>
<dbReference type="SUPFAM" id="SSF57184">
    <property type="entry name" value="Growth factor receptor domain"/>
    <property type="match status" value="3"/>
</dbReference>
<evidence type="ECO:0000313" key="13">
    <source>
        <dbReference type="EMBL" id="KAJ8043031.1"/>
    </source>
</evidence>
<comment type="subcellular location">
    <subcellularLocation>
        <location evidence="2">Cell membrane</location>
    </subcellularLocation>
    <subcellularLocation>
        <location evidence="1">Membrane</location>
        <topology evidence="1">Multi-pass membrane protein</topology>
    </subcellularLocation>
</comment>
<feature type="transmembrane region" description="Helical" evidence="8">
    <location>
        <begin position="1052"/>
        <end position="1071"/>
    </location>
</feature>
<feature type="domain" description="GAIN-B" evidence="10">
    <location>
        <begin position="833"/>
        <end position="1005"/>
    </location>
</feature>
<dbReference type="SUPFAM" id="SSF81321">
    <property type="entry name" value="Family A G protein-coupled receptor-like"/>
    <property type="match status" value="1"/>
</dbReference>
<accession>A0A9Q1CCW9</accession>
<dbReference type="PROSITE" id="PS50261">
    <property type="entry name" value="G_PROTEIN_RECEP_F2_4"/>
    <property type="match status" value="1"/>
</dbReference>
<dbReference type="GO" id="GO:0004930">
    <property type="term" value="F:G protein-coupled receptor activity"/>
    <property type="evidence" value="ECO:0007669"/>
    <property type="project" value="InterPro"/>
</dbReference>
<dbReference type="Pfam" id="PF00002">
    <property type="entry name" value="7tm_2"/>
    <property type="match status" value="1"/>
</dbReference>
<evidence type="ECO:0000259" key="11">
    <source>
        <dbReference type="PROSITE" id="PS50228"/>
    </source>
</evidence>
<dbReference type="InterPro" id="IPR000832">
    <property type="entry name" value="GPCR_2_secretin-like"/>
</dbReference>
<feature type="transmembrane region" description="Helical" evidence="8">
    <location>
        <begin position="1162"/>
        <end position="1187"/>
    </location>
</feature>
<gene>
    <name evidence="13" type="ORF">HOLleu_09955</name>
</gene>
<keyword evidence="3" id="KW-1003">Cell membrane</keyword>
<feature type="transmembrane region" description="Helical" evidence="8">
    <location>
        <begin position="1208"/>
        <end position="1232"/>
    </location>
</feature>
<dbReference type="InterPro" id="IPR000203">
    <property type="entry name" value="GPS"/>
</dbReference>
<dbReference type="EMBL" id="JAIZAY010000004">
    <property type="protein sequence ID" value="KAJ8043031.1"/>
    <property type="molecule type" value="Genomic_DNA"/>
</dbReference>
<evidence type="ECO:0000259" key="10">
    <source>
        <dbReference type="PROSITE" id="PS50221"/>
    </source>
</evidence>
<dbReference type="SMART" id="SM00181">
    <property type="entry name" value="EGF"/>
    <property type="match status" value="12"/>
</dbReference>
<dbReference type="OrthoDB" id="10037534at2759"/>
<dbReference type="Proteomes" id="UP001152320">
    <property type="component" value="Chromosome 4"/>
</dbReference>
<dbReference type="Pfam" id="PF01825">
    <property type="entry name" value="GPS"/>
    <property type="match status" value="1"/>
</dbReference>
<dbReference type="PROSITE" id="PS50221">
    <property type="entry name" value="GAIN_B"/>
    <property type="match status" value="1"/>
</dbReference>
<feature type="transmembrane region" description="Helical" evidence="8">
    <location>
        <begin position="1238"/>
        <end position="1260"/>
    </location>
</feature>
<dbReference type="CDD" id="cd15040">
    <property type="entry name" value="7tmB2_Adhesion"/>
    <property type="match status" value="1"/>
</dbReference>
<keyword evidence="9" id="KW-0732">Signal</keyword>
<dbReference type="PANTHER" id="PTHR45692">
    <property type="entry name" value="G_PROTEIN_RECEP_F2_4 DOMAIN-CONTAINING PROTEIN"/>
    <property type="match status" value="1"/>
</dbReference>
<protein>
    <submittedName>
        <fullName evidence="13">Adhesion G-protein coupled receptor G4</fullName>
    </submittedName>
</protein>
<keyword evidence="5 8" id="KW-1133">Transmembrane helix</keyword>
<organism evidence="13 14">
    <name type="scientific">Holothuria leucospilota</name>
    <name type="common">Black long sea cucumber</name>
    <name type="synonym">Mertensiothuria leucospilota</name>
    <dbReference type="NCBI Taxonomy" id="206669"/>
    <lineage>
        <taxon>Eukaryota</taxon>
        <taxon>Metazoa</taxon>
        <taxon>Echinodermata</taxon>
        <taxon>Eleutherozoa</taxon>
        <taxon>Echinozoa</taxon>
        <taxon>Holothuroidea</taxon>
        <taxon>Aspidochirotacea</taxon>
        <taxon>Aspidochirotida</taxon>
        <taxon>Holothuriidae</taxon>
        <taxon>Holothuria</taxon>
    </lineage>
</organism>
<dbReference type="GO" id="GO:0030246">
    <property type="term" value="F:carbohydrate binding"/>
    <property type="evidence" value="ECO:0007669"/>
    <property type="project" value="InterPro"/>
</dbReference>
<dbReference type="GO" id="GO:0005509">
    <property type="term" value="F:calcium ion binding"/>
    <property type="evidence" value="ECO:0007669"/>
    <property type="project" value="InterPro"/>
</dbReference>
<evidence type="ECO:0000259" key="12">
    <source>
        <dbReference type="PROSITE" id="PS50261"/>
    </source>
</evidence>
<dbReference type="InterPro" id="IPR000742">
    <property type="entry name" value="EGF"/>
</dbReference>
<keyword evidence="4 8" id="KW-0812">Transmembrane</keyword>
<evidence type="ECO:0000256" key="4">
    <source>
        <dbReference type="ARBA" id="ARBA00022692"/>
    </source>
</evidence>
<dbReference type="SMART" id="SM00179">
    <property type="entry name" value="EGF_CA"/>
    <property type="match status" value="3"/>
</dbReference>
<dbReference type="GO" id="GO:0005886">
    <property type="term" value="C:plasma membrane"/>
    <property type="evidence" value="ECO:0007669"/>
    <property type="project" value="UniProtKB-SubCell"/>
</dbReference>